<dbReference type="eggNOG" id="COG0739">
    <property type="taxonomic scope" value="Bacteria"/>
</dbReference>
<dbReference type="Proteomes" id="UP000030013">
    <property type="component" value="Unassembled WGS sequence"/>
</dbReference>
<protein>
    <recommendedName>
        <fullName evidence="1">M23ase beta-sheet core domain-containing protein</fullName>
    </recommendedName>
</protein>
<reference evidence="2 3" key="1">
    <citation type="submission" date="2013-08" db="EMBL/GenBank/DDBJ databases">
        <title>The genome sequence of Knoellia aerolata.</title>
        <authorList>
            <person name="Zhu W."/>
            <person name="Wang G."/>
        </authorList>
    </citation>
    <scope>NUCLEOTIDE SEQUENCE [LARGE SCALE GENOMIC DNA]</scope>
    <source>
        <strain evidence="2 3">DSM 18566</strain>
    </source>
</reference>
<evidence type="ECO:0000313" key="3">
    <source>
        <dbReference type="Proteomes" id="UP000030013"/>
    </source>
</evidence>
<feature type="domain" description="M23ase beta-sheet core" evidence="1">
    <location>
        <begin position="130"/>
        <end position="226"/>
    </location>
</feature>
<dbReference type="STRING" id="1385519.N801_17435"/>
<evidence type="ECO:0000313" key="2">
    <source>
        <dbReference type="EMBL" id="KGN42445.1"/>
    </source>
</evidence>
<dbReference type="AlphaFoldDB" id="A0A0A0JYA4"/>
<keyword evidence="3" id="KW-1185">Reference proteome</keyword>
<accession>A0A0A0JYA4</accession>
<gene>
    <name evidence="2" type="ORF">N801_17435</name>
</gene>
<organism evidence="2 3">
    <name type="scientific">Knoellia aerolata DSM 18566</name>
    <dbReference type="NCBI Taxonomy" id="1385519"/>
    <lineage>
        <taxon>Bacteria</taxon>
        <taxon>Bacillati</taxon>
        <taxon>Actinomycetota</taxon>
        <taxon>Actinomycetes</taxon>
        <taxon>Micrococcales</taxon>
        <taxon>Intrasporangiaceae</taxon>
        <taxon>Knoellia</taxon>
    </lineage>
</organism>
<dbReference type="SUPFAM" id="SSF51261">
    <property type="entry name" value="Duplicated hybrid motif"/>
    <property type="match status" value="1"/>
</dbReference>
<dbReference type="Pfam" id="PF01551">
    <property type="entry name" value="Peptidase_M23"/>
    <property type="match status" value="1"/>
</dbReference>
<dbReference type="Gene3D" id="2.70.70.10">
    <property type="entry name" value="Glucose Permease (Domain IIA)"/>
    <property type="match status" value="1"/>
</dbReference>
<comment type="caution">
    <text evidence="2">The sequence shown here is derived from an EMBL/GenBank/DDBJ whole genome shotgun (WGS) entry which is preliminary data.</text>
</comment>
<name>A0A0A0JYA4_9MICO</name>
<dbReference type="InterPro" id="IPR011055">
    <property type="entry name" value="Dup_hybrid_motif"/>
</dbReference>
<dbReference type="PANTHER" id="PTHR21666">
    <property type="entry name" value="PEPTIDASE-RELATED"/>
    <property type="match status" value="1"/>
</dbReference>
<dbReference type="CDD" id="cd12797">
    <property type="entry name" value="M23_peptidase"/>
    <property type="match status" value="1"/>
</dbReference>
<evidence type="ECO:0000259" key="1">
    <source>
        <dbReference type="Pfam" id="PF01551"/>
    </source>
</evidence>
<dbReference type="InterPro" id="IPR016047">
    <property type="entry name" value="M23ase_b-sheet_dom"/>
</dbReference>
<dbReference type="PANTHER" id="PTHR21666:SF270">
    <property type="entry name" value="MUREIN HYDROLASE ACTIVATOR ENVC"/>
    <property type="match status" value="1"/>
</dbReference>
<dbReference type="GO" id="GO:0004222">
    <property type="term" value="F:metalloendopeptidase activity"/>
    <property type="evidence" value="ECO:0007669"/>
    <property type="project" value="TreeGrafter"/>
</dbReference>
<dbReference type="EMBL" id="AVPL01000005">
    <property type="protein sequence ID" value="KGN42445.1"/>
    <property type="molecule type" value="Genomic_DNA"/>
</dbReference>
<sequence>MALVITATGASVAESSPLTLELTAAQTQVAREQAATDVAQQADVSTRRQQVAIQTAALQGRATEQERVSRYQARVAAAAKAKAAAVAAAAKAKAAAVAAAKAKDAREGKRWVSPIAGASFTSGYGMRWGRMHWGNDFGCPVGTPLRAMSRGTVTFVGTNGNMGRLVKIRYWEGTESFYAHMDSYAVSVGDTVLAGDVVGRTGNTGRSTGPHLHLEIHPKGGGAVNPAPWLAAKGLQ</sequence>
<dbReference type="InterPro" id="IPR050570">
    <property type="entry name" value="Cell_wall_metabolism_enzyme"/>
</dbReference>
<proteinExistence type="predicted"/>